<dbReference type="PROSITE" id="PS51766">
    <property type="entry name" value="DOCKERIN"/>
    <property type="match status" value="1"/>
</dbReference>
<evidence type="ECO:0000259" key="8">
    <source>
        <dbReference type="PROSITE" id="PS51766"/>
    </source>
</evidence>
<dbReference type="CDD" id="cd14256">
    <property type="entry name" value="Dockerin_I"/>
    <property type="match status" value="1"/>
</dbReference>
<dbReference type="AlphaFoldDB" id="A0A1K1NIH4"/>
<dbReference type="Pfam" id="PF02018">
    <property type="entry name" value="CBM_4_9"/>
    <property type="match status" value="1"/>
</dbReference>
<dbReference type="SUPFAM" id="SSF48208">
    <property type="entry name" value="Six-hairpin glycosidases"/>
    <property type="match status" value="1"/>
</dbReference>
<dbReference type="EMBL" id="FPIP01000004">
    <property type="protein sequence ID" value="SFW35111.1"/>
    <property type="molecule type" value="Genomic_DNA"/>
</dbReference>
<sequence length="989" mass="110805">MYKKTSKLIAGVMALAMAAVPTISAAPAEQSRTVMVIGESTFEKKSLPWHISSALPAKQSFELEDGTFHISIRCPEGADREKWDLQFRHRNLNFRAGHEYKVSFKAKSKREGFELCSQICDVRNDQNYFVLDGMTNDMHMGPDMGGQWPASAVKLSTEWQTFEGVFKPTEDIESAEWSFHYAKGVKYQGNAREGDEIWFDDMVIECLTCEESGDSMCGWHSTGDFGYVIPRSDVRLNQAGYYPDSKKVATYVTADDREAMDFRVLDENGKEVLKGRTVPVGPDPEAGGGFFHKLDFSEVKKPGRYTIEVDDEKNVYTNPYSGETYKRYISHEFTVGDSIYGDIYRDAMNYFYLQRSDTDLEAEKIVSSPSDENRAKLAHKAYHAKDEAYFREYWHSSNEKNMKKDFSGGWYTDDNCGKNIIAGANTVWLLQNMYELSEKNGDKSLNDALDEARYELEFMLDMVVDPEKDSMWGEDYADMVYHGVRYYNSYDPVIHNLDMKHDYLVRLVNPPTYAATFDFIACAAQAARLWEGSDPDFAAKCLKQAKASWEAVKKHEDEWKNVSIHDEHFAPNKGSTAYDINDMDFGDININDEAYWAACELFATTGDMEYYDCLTSCNPELKLTQCEPDYYKIIHWPQPDDRFRAFGETDTLDFGTISLYLSDKISDDDRKLITVNIGKAADNLVDAATRNIENKKYANAMDIPYRQVECGFGIDPYSAYADSWKTYEYGSNSSIVNNAVILAYACDATGDKTYRDHAGYALDYIFGRNGLGISYVTGYGSYHTNNPSSNYWLNEVDKSFPSAPNGVMVGGPTGLAGSPDGIGDSFVKGIGLKIGETPDQQLYADSVQAWTCNSVTPQWQAAFAWVLSYFESNMGNDEAPVTTSSTTSTTTTTAVTTITSTASTTSELKVKTAGDSNCDDKIDMSDIVLIMQALANPNKFGVTGSDKHHITKQGAINADVIGNNGMTNEDAVTIQKYLLKLIPSLSIEQ</sequence>
<dbReference type="GO" id="GO:0008810">
    <property type="term" value="F:cellulase activity"/>
    <property type="evidence" value="ECO:0007669"/>
    <property type="project" value="InterPro"/>
</dbReference>
<dbReference type="Gene3D" id="2.60.40.10">
    <property type="entry name" value="Immunoglobulins"/>
    <property type="match status" value="1"/>
</dbReference>
<evidence type="ECO:0000313" key="9">
    <source>
        <dbReference type="EMBL" id="SFW35111.1"/>
    </source>
</evidence>
<dbReference type="InterPro" id="IPR012341">
    <property type="entry name" value="6hp_glycosidase-like_sf"/>
</dbReference>
<dbReference type="InterPro" id="IPR036439">
    <property type="entry name" value="Dockerin_dom_sf"/>
</dbReference>
<keyword evidence="7" id="KW-0732">Signal</keyword>
<evidence type="ECO:0000256" key="4">
    <source>
        <dbReference type="ARBA" id="ARBA00023277"/>
    </source>
</evidence>
<keyword evidence="3" id="KW-0136">Cellulose degradation</keyword>
<dbReference type="PANTHER" id="PTHR22298">
    <property type="entry name" value="ENDO-1,4-BETA-GLUCANASE"/>
    <property type="match status" value="1"/>
</dbReference>
<dbReference type="GO" id="GO:0030245">
    <property type="term" value="P:cellulose catabolic process"/>
    <property type="evidence" value="ECO:0007669"/>
    <property type="project" value="UniProtKB-KW"/>
</dbReference>
<gene>
    <name evidence="9" type="ORF">SAMN02910280_2040</name>
</gene>
<dbReference type="InterPro" id="IPR014756">
    <property type="entry name" value="Ig_E-set"/>
</dbReference>
<feature type="domain" description="Dockerin" evidence="8">
    <location>
        <begin position="909"/>
        <end position="987"/>
    </location>
</feature>
<proteinExistence type="inferred from homology"/>
<dbReference type="InterPro" id="IPR008979">
    <property type="entry name" value="Galactose-bd-like_sf"/>
</dbReference>
<feature type="chain" id="PRO_5012882414" evidence="7">
    <location>
        <begin position="26"/>
        <end position="989"/>
    </location>
</feature>
<keyword evidence="4" id="KW-0119">Carbohydrate metabolism</keyword>
<organism evidence="9 10">
    <name type="scientific">Ruminococcus flavefaciens</name>
    <dbReference type="NCBI Taxonomy" id="1265"/>
    <lineage>
        <taxon>Bacteria</taxon>
        <taxon>Bacillati</taxon>
        <taxon>Bacillota</taxon>
        <taxon>Clostridia</taxon>
        <taxon>Eubacteriales</taxon>
        <taxon>Oscillospiraceae</taxon>
        <taxon>Ruminococcus</taxon>
    </lineage>
</organism>
<evidence type="ECO:0000256" key="5">
    <source>
        <dbReference type="ARBA" id="ARBA00023295"/>
    </source>
</evidence>
<dbReference type="InterPro" id="IPR018247">
    <property type="entry name" value="EF_Hand_1_Ca_BS"/>
</dbReference>
<dbReference type="InterPro" id="IPR003305">
    <property type="entry name" value="CenC_carb-bd"/>
</dbReference>
<protein>
    <submittedName>
        <fullName evidence="9">Carbohydrate binding domain-containing protein</fullName>
    </submittedName>
</protein>
<evidence type="ECO:0000256" key="3">
    <source>
        <dbReference type="ARBA" id="ARBA00023001"/>
    </source>
</evidence>
<accession>A0A1K1NIH4</accession>
<dbReference type="Pfam" id="PF00759">
    <property type="entry name" value="Glyco_hydro_9"/>
    <property type="match status" value="1"/>
</dbReference>
<dbReference type="Gene3D" id="1.50.10.10">
    <property type="match status" value="1"/>
</dbReference>
<dbReference type="Pfam" id="PF02927">
    <property type="entry name" value="CelD_N"/>
    <property type="match status" value="1"/>
</dbReference>
<name>A0A1K1NIH4_RUMFL</name>
<keyword evidence="6" id="KW-0624">Polysaccharide degradation</keyword>
<comment type="similarity">
    <text evidence="1">Belongs to the glycosyl hydrolase 9 (cellulase E) family.</text>
</comment>
<feature type="signal peptide" evidence="7">
    <location>
        <begin position="1"/>
        <end position="25"/>
    </location>
</feature>
<dbReference type="InterPro" id="IPR008928">
    <property type="entry name" value="6-hairpin_glycosidase_sf"/>
</dbReference>
<dbReference type="Gene3D" id="2.60.120.260">
    <property type="entry name" value="Galactose-binding domain-like"/>
    <property type="match status" value="1"/>
</dbReference>
<evidence type="ECO:0000256" key="2">
    <source>
        <dbReference type="ARBA" id="ARBA00022801"/>
    </source>
</evidence>
<dbReference type="SUPFAM" id="SSF49785">
    <property type="entry name" value="Galactose-binding domain-like"/>
    <property type="match status" value="1"/>
</dbReference>
<evidence type="ECO:0000256" key="7">
    <source>
        <dbReference type="SAM" id="SignalP"/>
    </source>
</evidence>
<keyword evidence="2" id="KW-0378">Hydrolase</keyword>
<dbReference type="PROSITE" id="PS00018">
    <property type="entry name" value="EF_HAND_1"/>
    <property type="match status" value="1"/>
</dbReference>
<dbReference type="Gene3D" id="1.10.1330.10">
    <property type="entry name" value="Dockerin domain"/>
    <property type="match status" value="1"/>
</dbReference>
<dbReference type="InterPro" id="IPR013783">
    <property type="entry name" value="Ig-like_fold"/>
</dbReference>
<dbReference type="RefSeq" id="WP_072300292.1">
    <property type="nucleotide sequence ID" value="NZ_FPIP01000004.1"/>
</dbReference>
<dbReference type="SUPFAM" id="SSF81296">
    <property type="entry name" value="E set domains"/>
    <property type="match status" value="1"/>
</dbReference>
<dbReference type="InterPro" id="IPR016134">
    <property type="entry name" value="Dockerin_dom"/>
</dbReference>
<dbReference type="SUPFAM" id="SSF63446">
    <property type="entry name" value="Type I dockerin domain"/>
    <property type="match status" value="1"/>
</dbReference>
<dbReference type="InterPro" id="IPR001701">
    <property type="entry name" value="Glyco_hydro_9"/>
</dbReference>
<keyword evidence="5" id="KW-0326">Glycosidase</keyword>
<evidence type="ECO:0000256" key="6">
    <source>
        <dbReference type="ARBA" id="ARBA00023326"/>
    </source>
</evidence>
<reference evidence="9 10" key="1">
    <citation type="submission" date="2016-11" db="EMBL/GenBank/DDBJ databases">
        <authorList>
            <person name="Jaros S."/>
            <person name="Januszkiewicz K."/>
            <person name="Wedrychowicz H."/>
        </authorList>
    </citation>
    <scope>NUCLEOTIDE SEQUENCE [LARGE SCALE GENOMIC DNA]</scope>
    <source>
        <strain evidence="9 10">YL228</strain>
    </source>
</reference>
<evidence type="ECO:0000256" key="1">
    <source>
        <dbReference type="ARBA" id="ARBA00007072"/>
    </source>
</evidence>
<dbReference type="Proteomes" id="UP000183461">
    <property type="component" value="Unassembled WGS sequence"/>
</dbReference>
<dbReference type="InterPro" id="IPR004197">
    <property type="entry name" value="Cellulase_Ig-like"/>
</dbReference>
<dbReference type="CDD" id="cd02850">
    <property type="entry name" value="E_set_Cellulase_N"/>
    <property type="match status" value="1"/>
</dbReference>
<evidence type="ECO:0000313" key="10">
    <source>
        <dbReference type="Proteomes" id="UP000183461"/>
    </source>
</evidence>